<protein>
    <submittedName>
        <fullName evidence="4">S-layer protein</fullName>
    </submittedName>
</protein>
<gene>
    <name evidence="4" type="ORF">A6770_23785</name>
</gene>
<organism evidence="4 5">
    <name type="scientific">Nostoc minutum NIES-26</name>
    <dbReference type="NCBI Taxonomy" id="1844469"/>
    <lineage>
        <taxon>Bacteria</taxon>
        <taxon>Bacillati</taxon>
        <taxon>Cyanobacteriota</taxon>
        <taxon>Cyanophyceae</taxon>
        <taxon>Nostocales</taxon>
        <taxon>Nostocaceae</taxon>
        <taxon>Nostoc</taxon>
    </lineage>
</organism>
<keyword evidence="2" id="KW-0812">Transmembrane</keyword>
<dbReference type="AlphaFoldDB" id="A0A367QW98"/>
<name>A0A367QW98_9NOSO</name>
<evidence type="ECO:0000313" key="5">
    <source>
        <dbReference type="Proteomes" id="UP000252107"/>
    </source>
</evidence>
<evidence type="ECO:0000256" key="1">
    <source>
        <dbReference type="SAM" id="MobiDB-lite"/>
    </source>
</evidence>
<proteinExistence type="predicted"/>
<evidence type="ECO:0000256" key="2">
    <source>
        <dbReference type="SAM" id="Phobius"/>
    </source>
</evidence>
<feature type="domain" description="SLH" evidence="3">
    <location>
        <begin position="286"/>
        <end position="350"/>
    </location>
</feature>
<dbReference type="PANTHER" id="PTHR43308">
    <property type="entry name" value="OUTER MEMBRANE PROTEIN ALPHA-RELATED"/>
    <property type="match status" value="1"/>
</dbReference>
<reference evidence="4" key="1">
    <citation type="submission" date="2016-04" db="EMBL/GenBank/DDBJ databases">
        <authorList>
            <person name="Tabuchi Yagui T.R."/>
        </authorList>
    </citation>
    <scope>NUCLEOTIDE SEQUENCE [LARGE SCALE GENOMIC DNA]</scope>
    <source>
        <strain evidence="4">NIES-26</strain>
    </source>
</reference>
<feature type="domain" description="SLH" evidence="3">
    <location>
        <begin position="225"/>
        <end position="284"/>
    </location>
</feature>
<dbReference type="InterPro" id="IPR051465">
    <property type="entry name" value="Cell_Envelope_Struct_Comp"/>
</dbReference>
<evidence type="ECO:0000259" key="3">
    <source>
        <dbReference type="PROSITE" id="PS51272"/>
    </source>
</evidence>
<keyword evidence="5" id="KW-1185">Reference proteome</keyword>
<feature type="region of interest" description="Disordered" evidence="1">
    <location>
        <begin position="58"/>
        <end position="90"/>
    </location>
</feature>
<feature type="compositionally biased region" description="Polar residues" evidence="1">
    <location>
        <begin position="77"/>
        <end position="90"/>
    </location>
</feature>
<dbReference type="Proteomes" id="UP000252107">
    <property type="component" value="Unassembled WGS sequence"/>
</dbReference>
<accession>A0A367QW98</accession>
<comment type="caution">
    <text evidence="4">The sequence shown here is derived from an EMBL/GenBank/DDBJ whole genome shotgun (WGS) entry which is preliminary data.</text>
</comment>
<keyword evidence="2" id="KW-0472">Membrane</keyword>
<dbReference type="PROSITE" id="PS51272">
    <property type="entry name" value="SLH"/>
    <property type="match status" value="3"/>
</dbReference>
<dbReference type="Pfam" id="PF00395">
    <property type="entry name" value="SLH"/>
    <property type="match status" value="3"/>
</dbReference>
<evidence type="ECO:0000313" key="4">
    <source>
        <dbReference type="EMBL" id="RCJ28487.1"/>
    </source>
</evidence>
<sequence length="359" mass="38895">MTNRPPSDPESSQKTALGFDEFIGIFVAFTTIGGILFWSFSRKDNGLNFNGVLSPFPTPSSSVQPNNLPSPSPTPQFEPNQDSNFNTLPSSPNVDVVEPSITPAPLDPVTPSPRLPFSKVAPIESTRTQEPVSLAKSFESSIKSSPLPLVSPAEQKSTIPPPIAFNDVSTDFWAGRFINVLSSRGIIKGFPDYSFRPNQPVNRAEFAAILQQAFEKEGIDSTISFKDVSTNSWATPAINEAIRSGFLKGYPNKIFKPEQKISRVQVLVALVSGLNLKEPAAPSQVLSIYKDAQDIPKYATGKIATATANGLVINYPNPKVFAPNKEATRAEVAAMVHQALVQTGRVDRISSENIVQLPE</sequence>
<dbReference type="InterPro" id="IPR001119">
    <property type="entry name" value="SLH_dom"/>
</dbReference>
<dbReference type="EMBL" id="LXQD01000298">
    <property type="protein sequence ID" value="RCJ28487.1"/>
    <property type="molecule type" value="Genomic_DNA"/>
</dbReference>
<keyword evidence="2" id="KW-1133">Transmembrane helix</keyword>
<dbReference type="PANTHER" id="PTHR43308:SF5">
    <property type="entry name" value="S-LAYER PROTEIN _ PEPTIDOGLYCAN ENDO-BETA-N-ACETYLGLUCOSAMINIDASE"/>
    <property type="match status" value="1"/>
</dbReference>
<feature type="domain" description="SLH" evidence="3">
    <location>
        <begin position="161"/>
        <end position="224"/>
    </location>
</feature>
<feature type="transmembrane region" description="Helical" evidence="2">
    <location>
        <begin position="22"/>
        <end position="40"/>
    </location>
</feature>